<evidence type="ECO:0000256" key="3">
    <source>
        <dbReference type="ARBA" id="ARBA00023002"/>
    </source>
</evidence>
<accession>A0A2P6VR74</accession>
<evidence type="ECO:0000256" key="4">
    <source>
        <dbReference type="ARBA" id="ARBA00023027"/>
    </source>
</evidence>
<evidence type="ECO:0000256" key="6">
    <source>
        <dbReference type="ARBA" id="ARBA00047388"/>
    </source>
</evidence>
<sequence length="184" mass="20026">MAASALGLQGVELLSGADGKLPRVAAEQALEGKTVAIYFSAHWCPPCRGFTPVLAHVYKKLQAQGKPFEVVFVTCDRNEAQFEEYFRSMPWLAVPFHDTATRQRLSSHFSLGGIPRLVIVGPDGQVVSNDARAAVTADREGANYPWTSAAGGGSGLAGLLSNPRGLLLLFILFYWLSQWFTKKQ</sequence>
<dbReference type="InterPro" id="IPR012336">
    <property type="entry name" value="Thioredoxin-like_fold"/>
</dbReference>
<keyword evidence="3" id="KW-0560">Oxidoreductase</keyword>
<dbReference type="PANTHER" id="PTHR13871">
    <property type="entry name" value="THIOREDOXIN"/>
    <property type="match status" value="1"/>
</dbReference>
<dbReference type="AlphaFoldDB" id="A0A2P6VR74"/>
<proteinExistence type="inferred from homology"/>
<evidence type="ECO:0000313" key="9">
    <source>
        <dbReference type="EMBL" id="PSC76599.1"/>
    </source>
</evidence>
<dbReference type="PANTHER" id="PTHR13871:SF96">
    <property type="entry name" value="THIOREDOXIN DOMAIN-CONTAINING PROTEIN"/>
    <property type="match status" value="1"/>
</dbReference>
<dbReference type="SUPFAM" id="SSF52833">
    <property type="entry name" value="Thioredoxin-like"/>
    <property type="match status" value="1"/>
</dbReference>
<comment type="caution">
    <text evidence="9">The sequence shown here is derived from an EMBL/GenBank/DDBJ whole genome shotgun (WGS) entry which is preliminary data.</text>
</comment>
<keyword evidence="4" id="KW-0520">NAD</keyword>
<evidence type="ECO:0000256" key="7">
    <source>
        <dbReference type="ARBA" id="ARBA00047804"/>
    </source>
</evidence>
<dbReference type="EC" id="1.8.1.8" evidence="1"/>
<comment type="similarity">
    <text evidence="5">Belongs to the nucleoredoxin family.</text>
</comment>
<dbReference type="Proteomes" id="UP000239649">
    <property type="component" value="Unassembled WGS sequence"/>
</dbReference>
<name>A0A2P6VR74_9CHLO</name>
<reference evidence="9 10" key="1">
    <citation type="journal article" date="2018" name="Plant J.">
        <title>Genome sequences of Chlorella sorokiniana UTEX 1602 and Micractinium conductrix SAG 241.80: implications to maltose excretion by a green alga.</title>
        <authorList>
            <person name="Arriola M.B."/>
            <person name="Velmurugan N."/>
            <person name="Zhang Y."/>
            <person name="Plunkett M.H."/>
            <person name="Hondzo H."/>
            <person name="Barney B.M."/>
        </authorList>
    </citation>
    <scope>NUCLEOTIDE SEQUENCE [LARGE SCALE GENOMIC DNA]</scope>
    <source>
        <strain evidence="9 10">SAG 241.80</strain>
    </source>
</reference>
<dbReference type="GO" id="GO:0047134">
    <property type="term" value="F:protein-disulfide reductase [NAD(P)H] activity"/>
    <property type="evidence" value="ECO:0007669"/>
    <property type="project" value="UniProtKB-EC"/>
</dbReference>
<dbReference type="Gene3D" id="3.40.30.10">
    <property type="entry name" value="Glutaredoxin"/>
    <property type="match status" value="1"/>
</dbReference>
<dbReference type="PROSITE" id="PS51352">
    <property type="entry name" value="THIOREDOXIN_2"/>
    <property type="match status" value="1"/>
</dbReference>
<keyword evidence="2" id="KW-0677">Repeat</keyword>
<dbReference type="InterPro" id="IPR052259">
    <property type="entry name" value="Nucleoredoxin-like"/>
</dbReference>
<dbReference type="Pfam" id="PF13905">
    <property type="entry name" value="Thioredoxin_8"/>
    <property type="match status" value="1"/>
</dbReference>
<evidence type="ECO:0000313" key="10">
    <source>
        <dbReference type="Proteomes" id="UP000239649"/>
    </source>
</evidence>
<gene>
    <name evidence="9" type="primary">g216</name>
    <name evidence="9" type="ORF">C2E20_0216</name>
</gene>
<evidence type="ECO:0000259" key="8">
    <source>
        <dbReference type="PROSITE" id="PS51352"/>
    </source>
</evidence>
<evidence type="ECO:0000256" key="2">
    <source>
        <dbReference type="ARBA" id="ARBA00022737"/>
    </source>
</evidence>
<organism evidence="9 10">
    <name type="scientific">Micractinium conductrix</name>
    <dbReference type="NCBI Taxonomy" id="554055"/>
    <lineage>
        <taxon>Eukaryota</taxon>
        <taxon>Viridiplantae</taxon>
        <taxon>Chlorophyta</taxon>
        <taxon>core chlorophytes</taxon>
        <taxon>Trebouxiophyceae</taxon>
        <taxon>Chlorellales</taxon>
        <taxon>Chlorellaceae</taxon>
        <taxon>Chlorella clade</taxon>
        <taxon>Micractinium</taxon>
    </lineage>
</organism>
<protein>
    <recommendedName>
        <fullName evidence="1">protein-disulfide reductase</fullName>
        <ecNumber evidence="1">1.8.1.8</ecNumber>
    </recommendedName>
</protein>
<feature type="domain" description="Thioredoxin" evidence="8">
    <location>
        <begin position="2"/>
        <end position="140"/>
    </location>
</feature>
<dbReference type="OrthoDB" id="409136at2759"/>
<comment type="catalytic activity">
    <reaction evidence="7">
        <text>[protein]-dithiol + NADP(+) = [protein]-disulfide + NADPH + H(+)</text>
        <dbReference type="Rhea" id="RHEA:18753"/>
        <dbReference type="Rhea" id="RHEA-COMP:10593"/>
        <dbReference type="Rhea" id="RHEA-COMP:10594"/>
        <dbReference type="ChEBI" id="CHEBI:15378"/>
        <dbReference type="ChEBI" id="CHEBI:29950"/>
        <dbReference type="ChEBI" id="CHEBI:50058"/>
        <dbReference type="ChEBI" id="CHEBI:57783"/>
        <dbReference type="ChEBI" id="CHEBI:58349"/>
        <dbReference type="EC" id="1.8.1.8"/>
    </reaction>
</comment>
<dbReference type="EMBL" id="LHPF02000001">
    <property type="protein sequence ID" value="PSC76599.1"/>
    <property type="molecule type" value="Genomic_DNA"/>
</dbReference>
<dbReference type="CDD" id="cd02964">
    <property type="entry name" value="TryX_like_family"/>
    <property type="match status" value="1"/>
</dbReference>
<dbReference type="InterPro" id="IPR013766">
    <property type="entry name" value="Thioredoxin_domain"/>
</dbReference>
<dbReference type="InterPro" id="IPR036249">
    <property type="entry name" value="Thioredoxin-like_sf"/>
</dbReference>
<dbReference type="STRING" id="554055.A0A2P6VR74"/>
<evidence type="ECO:0000256" key="5">
    <source>
        <dbReference type="ARBA" id="ARBA00025782"/>
    </source>
</evidence>
<evidence type="ECO:0000256" key="1">
    <source>
        <dbReference type="ARBA" id="ARBA00012612"/>
    </source>
</evidence>
<comment type="catalytic activity">
    <reaction evidence="6">
        <text>[protein]-dithiol + NAD(+) = [protein]-disulfide + NADH + H(+)</text>
        <dbReference type="Rhea" id="RHEA:18749"/>
        <dbReference type="Rhea" id="RHEA-COMP:10593"/>
        <dbReference type="Rhea" id="RHEA-COMP:10594"/>
        <dbReference type="ChEBI" id="CHEBI:15378"/>
        <dbReference type="ChEBI" id="CHEBI:29950"/>
        <dbReference type="ChEBI" id="CHEBI:50058"/>
        <dbReference type="ChEBI" id="CHEBI:57540"/>
        <dbReference type="ChEBI" id="CHEBI:57945"/>
        <dbReference type="EC" id="1.8.1.8"/>
    </reaction>
</comment>
<keyword evidence="10" id="KW-1185">Reference proteome</keyword>